<feature type="modified residue" description="4-aspartylphosphate" evidence="4">
    <location>
        <position position="61"/>
    </location>
</feature>
<dbReference type="PROSITE" id="PS50110">
    <property type="entry name" value="RESPONSE_REGULATORY"/>
    <property type="match status" value="1"/>
</dbReference>
<accession>A0A1G9ZZT1</accession>
<evidence type="ECO:0000256" key="1">
    <source>
        <dbReference type="ARBA" id="ARBA00022553"/>
    </source>
</evidence>
<dbReference type="SUPFAM" id="SSF52172">
    <property type="entry name" value="CheY-like"/>
    <property type="match status" value="1"/>
</dbReference>
<evidence type="ECO:0000256" key="4">
    <source>
        <dbReference type="PROSITE-ProRule" id="PRU00169"/>
    </source>
</evidence>
<organism evidence="6 7">
    <name type="scientific">Methylobacterium phyllostachyos</name>
    <dbReference type="NCBI Taxonomy" id="582672"/>
    <lineage>
        <taxon>Bacteria</taxon>
        <taxon>Pseudomonadati</taxon>
        <taxon>Pseudomonadota</taxon>
        <taxon>Alphaproteobacteria</taxon>
        <taxon>Hyphomicrobiales</taxon>
        <taxon>Methylobacteriaceae</taxon>
        <taxon>Methylobacterium</taxon>
    </lineage>
</organism>
<dbReference type="OrthoDB" id="9784719at2"/>
<dbReference type="RefSeq" id="WP_091716228.1">
    <property type="nucleotide sequence ID" value="NZ_FNHS01000007.1"/>
</dbReference>
<evidence type="ECO:0000313" key="6">
    <source>
        <dbReference type="EMBL" id="SDN26554.1"/>
    </source>
</evidence>
<reference evidence="7" key="1">
    <citation type="submission" date="2016-10" db="EMBL/GenBank/DDBJ databases">
        <authorList>
            <person name="Varghese N."/>
            <person name="Submissions S."/>
        </authorList>
    </citation>
    <scope>NUCLEOTIDE SEQUENCE [LARGE SCALE GENOMIC DNA]</scope>
    <source>
        <strain evidence="7">BL47</strain>
    </source>
</reference>
<dbReference type="PANTHER" id="PTHR44591:SF3">
    <property type="entry name" value="RESPONSE REGULATORY DOMAIN-CONTAINING PROTEIN"/>
    <property type="match status" value="1"/>
</dbReference>
<evidence type="ECO:0000313" key="7">
    <source>
        <dbReference type="Proteomes" id="UP000198704"/>
    </source>
</evidence>
<dbReference type="SMART" id="SM00448">
    <property type="entry name" value="REC"/>
    <property type="match status" value="1"/>
</dbReference>
<name>A0A1G9ZZT1_9HYPH</name>
<dbReference type="InterPro" id="IPR001789">
    <property type="entry name" value="Sig_transdc_resp-reg_receiver"/>
</dbReference>
<keyword evidence="2" id="KW-0805">Transcription regulation</keyword>
<feature type="domain" description="Response regulatory" evidence="5">
    <location>
        <begin position="10"/>
        <end position="124"/>
    </location>
</feature>
<proteinExistence type="predicted"/>
<dbReference type="Proteomes" id="UP000198704">
    <property type="component" value="Unassembled WGS sequence"/>
</dbReference>
<keyword evidence="3" id="KW-0804">Transcription</keyword>
<evidence type="ECO:0000256" key="3">
    <source>
        <dbReference type="ARBA" id="ARBA00023163"/>
    </source>
</evidence>
<gene>
    <name evidence="6" type="ORF">SAMN05216360_10710</name>
</gene>
<keyword evidence="1 4" id="KW-0597">Phosphoprotein</keyword>
<dbReference type="PANTHER" id="PTHR44591">
    <property type="entry name" value="STRESS RESPONSE REGULATOR PROTEIN 1"/>
    <property type="match status" value="1"/>
</dbReference>
<dbReference type="Pfam" id="PF00072">
    <property type="entry name" value="Response_reg"/>
    <property type="match status" value="1"/>
</dbReference>
<sequence>MSEPSDPAEPYALVVDDGLIRMDAMFILEDASFRTFEANDGDKAMERLARKHAVIVLLFTDVQMPGSRNGFAVARETAARWPHIAIVMASGHLRPRPGDMPEGACFIGKPFTADMIQDHLQDILPDGRKPALLRRRAHARSPSHA</sequence>
<dbReference type="AlphaFoldDB" id="A0A1G9ZZT1"/>
<dbReference type="InterPro" id="IPR050595">
    <property type="entry name" value="Bact_response_regulator"/>
</dbReference>
<dbReference type="Gene3D" id="3.40.50.2300">
    <property type="match status" value="1"/>
</dbReference>
<dbReference type="STRING" id="582672.SAMN05216360_10710"/>
<dbReference type="InterPro" id="IPR011006">
    <property type="entry name" value="CheY-like_superfamily"/>
</dbReference>
<dbReference type="GO" id="GO:0000160">
    <property type="term" value="P:phosphorelay signal transduction system"/>
    <property type="evidence" value="ECO:0007669"/>
    <property type="project" value="InterPro"/>
</dbReference>
<evidence type="ECO:0000256" key="2">
    <source>
        <dbReference type="ARBA" id="ARBA00023015"/>
    </source>
</evidence>
<protein>
    <submittedName>
        <fullName evidence="6">Response regulator receiver domain-containing protein</fullName>
    </submittedName>
</protein>
<dbReference type="EMBL" id="FNHS01000007">
    <property type="protein sequence ID" value="SDN26554.1"/>
    <property type="molecule type" value="Genomic_DNA"/>
</dbReference>
<keyword evidence="7" id="KW-1185">Reference proteome</keyword>
<evidence type="ECO:0000259" key="5">
    <source>
        <dbReference type="PROSITE" id="PS50110"/>
    </source>
</evidence>